<keyword evidence="2" id="KW-0812">Transmembrane</keyword>
<accession>A0A7S1QC32</accession>
<dbReference type="AlphaFoldDB" id="A0A7S1QC32"/>
<keyword evidence="2" id="KW-0472">Membrane</keyword>
<feature type="transmembrane region" description="Helical" evidence="2">
    <location>
        <begin position="160"/>
        <end position="179"/>
    </location>
</feature>
<feature type="compositionally biased region" description="Basic and acidic residues" evidence="1">
    <location>
        <begin position="9"/>
        <end position="22"/>
    </location>
</feature>
<proteinExistence type="predicted"/>
<reference evidence="3" key="1">
    <citation type="submission" date="2021-01" db="EMBL/GenBank/DDBJ databases">
        <authorList>
            <person name="Corre E."/>
            <person name="Pelletier E."/>
            <person name="Niang G."/>
            <person name="Scheremetjew M."/>
            <person name="Finn R."/>
            <person name="Kale V."/>
            <person name="Holt S."/>
            <person name="Cochrane G."/>
            <person name="Meng A."/>
            <person name="Brown T."/>
            <person name="Cohen L."/>
        </authorList>
    </citation>
    <scope>NUCLEOTIDE SEQUENCE</scope>
    <source>
        <strain evidence="3">OF101</strain>
    </source>
</reference>
<organism evidence="3">
    <name type="scientific">Alexandrium catenella</name>
    <name type="common">Red tide dinoflagellate</name>
    <name type="synonym">Gonyaulax catenella</name>
    <dbReference type="NCBI Taxonomy" id="2925"/>
    <lineage>
        <taxon>Eukaryota</taxon>
        <taxon>Sar</taxon>
        <taxon>Alveolata</taxon>
        <taxon>Dinophyceae</taxon>
        <taxon>Gonyaulacales</taxon>
        <taxon>Pyrocystaceae</taxon>
        <taxon>Alexandrium</taxon>
    </lineage>
</organism>
<evidence type="ECO:0000313" key="3">
    <source>
        <dbReference type="EMBL" id="CAD9128293.1"/>
    </source>
</evidence>
<name>A0A7S1QC32_ALECA</name>
<feature type="transmembrane region" description="Helical" evidence="2">
    <location>
        <begin position="214"/>
        <end position="238"/>
    </location>
</feature>
<evidence type="ECO:0000256" key="2">
    <source>
        <dbReference type="SAM" id="Phobius"/>
    </source>
</evidence>
<feature type="transmembrane region" description="Helical" evidence="2">
    <location>
        <begin position="186"/>
        <end position="208"/>
    </location>
</feature>
<feature type="transmembrane region" description="Helical" evidence="2">
    <location>
        <begin position="406"/>
        <end position="431"/>
    </location>
</feature>
<feature type="region of interest" description="Disordered" evidence="1">
    <location>
        <begin position="1"/>
        <end position="22"/>
    </location>
</feature>
<gene>
    <name evidence="3" type="ORF">ACAT0790_LOCUS20849</name>
</gene>
<feature type="region of interest" description="Disordered" evidence="1">
    <location>
        <begin position="76"/>
        <end position="116"/>
    </location>
</feature>
<dbReference type="EMBL" id="HBGE01034388">
    <property type="protein sequence ID" value="CAD9128293.1"/>
    <property type="molecule type" value="Transcribed_RNA"/>
</dbReference>
<feature type="compositionally biased region" description="Polar residues" evidence="1">
    <location>
        <begin position="87"/>
        <end position="105"/>
    </location>
</feature>
<evidence type="ECO:0000256" key="1">
    <source>
        <dbReference type="SAM" id="MobiDB-lite"/>
    </source>
</evidence>
<sequence>MLSSFFGGQEERRRDPEDGQWRTYKELQQVCKGKYPEQEIQQYWETSMFKEGMAPGDLPERQMVNVVSDPFMTAGAARREQRAQAQSPSDTSPSPFVTAPGQSSGLPDRYPPPQQSEDFLASQREQMYEEMVKARRHWTEVAARMMGPGDPERKNTVRNILVVAPWLLFMWVLLLWVLLRHYSADCCVVLTALLAIASAAMILLWLMGKRFGQVSLLALGSLCLLAVVAATVVGSLGWHTYWRQYWWLQTGYRSEGNSALTAALGLSDSSIIGFWNDTTKRTINNTYVDSYMSAGYKDKHYYCVAPILSPRAIEGTITRVNFWAVGLDCCQRSGSFFCDDSRRSDAGYGVVMLDDGFPCPDCHEQKFRAAVEKAEAIHNLVSAPGAIMVRWVRNPMATELGMLWKAVLFIVLSGILSFSVLGVLGVLLWYYGIGKRSLFESVDDGSRQKLLA</sequence>
<keyword evidence="2" id="KW-1133">Transmembrane helix</keyword>
<protein>
    <submittedName>
        <fullName evidence="3">Uncharacterized protein</fullName>
    </submittedName>
</protein>